<evidence type="ECO:0000313" key="2">
    <source>
        <dbReference type="Proteomes" id="UP000606974"/>
    </source>
</evidence>
<name>A0A8H7DYS1_9EURO</name>
<evidence type="ECO:0008006" key="3">
    <source>
        <dbReference type="Google" id="ProtNLM"/>
    </source>
</evidence>
<dbReference type="Proteomes" id="UP000606974">
    <property type="component" value="Unassembled WGS sequence"/>
</dbReference>
<proteinExistence type="predicted"/>
<dbReference type="AlphaFoldDB" id="A0A8H7DYS1"/>
<accession>A0A8H7DYS1</accession>
<keyword evidence="2" id="KW-1185">Reference proteome</keyword>
<reference evidence="1" key="1">
    <citation type="submission" date="2020-02" db="EMBL/GenBank/DDBJ databases">
        <authorList>
            <person name="Palmer J.M."/>
        </authorList>
    </citation>
    <scope>NUCLEOTIDE SEQUENCE</scope>
    <source>
        <strain evidence="1">EPUS1.4</strain>
        <tissue evidence="1">Thallus</tissue>
    </source>
</reference>
<protein>
    <recommendedName>
        <fullName evidence="3">Fungal N-terminal domain-containing protein</fullName>
    </recommendedName>
</protein>
<dbReference type="EMBL" id="JAACFV010000230">
    <property type="protein sequence ID" value="KAF7502660.1"/>
    <property type="molecule type" value="Genomic_DNA"/>
</dbReference>
<organism evidence="1 2">
    <name type="scientific">Endocarpon pusillum</name>
    <dbReference type="NCBI Taxonomy" id="364733"/>
    <lineage>
        <taxon>Eukaryota</taxon>
        <taxon>Fungi</taxon>
        <taxon>Dikarya</taxon>
        <taxon>Ascomycota</taxon>
        <taxon>Pezizomycotina</taxon>
        <taxon>Eurotiomycetes</taxon>
        <taxon>Chaetothyriomycetidae</taxon>
        <taxon>Verrucariales</taxon>
        <taxon>Verrucariaceae</taxon>
        <taxon>Endocarpon</taxon>
    </lineage>
</organism>
<sequence length="162" mass="17928">MIDAIAISTLAASIVSKCYRLASEVTNLSGLLIGLQGVADQHESYLESLNLYKILLECSADLKAVDSQLEGLVPGAGQTKTRRIVKRLRWPLQRGDTLLMLEHIERQKGSLSFVLESLTTRIVSDQQKEAQDLSRAFQALDARIASKEELAVEQSVLDWVCD</sequence>
<gene>
    <name evidence="1" type="ORF">GJ744_005396</name>
</gene>
<evidence type="ECO:0000313" key="1">
    <source>
        <dbReference type="EMBL" id="KAF7502660.1"/>
    </source>
</evidence>
<comment type="caution">
    <text evidence="1">The sequence shown here is derived from an EMBL/GenBank/DDBJ whole genome shotgun (WGS) entry which is preliminary data.</text>
</comment>